<comment type="domain">
    <text evidence="7">Consists of three domains: the N-terminal catalytic domain, the anticodon-binding domain and the C-terminal extension.</text>
</comment>
<evidence type="ECO:0000256" key="4">
    <source>
        <dbReference type="ARBA" id="ARBA00022917"/>
    </source>
</evidence>
<evidence type="ECO:0000256" key="5">
    <source>
        <dbReference type="ARBA" id="ARBA00023146"/>
    </source>
</evidence>
<dbReference type="SUPFAM" id="SSF64586">
    <property type="entry name" value="C-terminal domain of ProRS"/>
    <property type="match status" value="1"/>
</dbReference>
<dbReference type="Pfam" id="PF09180">
    <property type="entry name" value="ProRS-C_1"/>
    <property type="match status" value="1"/>
</dbReference>
<name>A0A5E4LS60_9ARCH</name>
<keyword evidence="5 7" id="KW-0030">Aminoacyl-tRNA synthetase</keyword>
<dbReference type="Gene3D" id="3.40.50.800">
    <property type="entry name" value="Anticodon-binding domain"/>
    <property type="match status" value="1"/>
</dbReference>
<dbReference type="InterPro" id="IPR016061">
    <property type="entry name" value="Pro-tRNA_ligase_II_C"/>
</dbReference>
<evidence type="ECO:0000256" key="7">
    <source>
        <dbReference type="HAMAP-Rule" id="MF_01571"/>
    </source>
</evidence>
<dbReference type="SUPFAM" id="SSF55681">
    <property type="entry name" value="Class II aaRS and biotin synthetases"/>
    <property type="match status" value="1"/>
</dbReference>
<dbReference type="InterPro" id="IPR002314">
    <property type="entry name" value="aa-tRNA-synt_IIb"/>
</dbReference>
<gene>
    <name evidence="9" type="primary">proS_2</name>
    <name evidence="7" type="synonym">proS</name>
    <name evidence="9" type="ORF">LFW2832_01104</name>
</gene>
<evidence type="ECO:0000313" key="10">
    <source>
        <dbReference type="Proteomes" id="UP000789941"/>
    </source>
</evidence>
<dbReference type="GO" id="GO:0004827">
    <property type="term" value="F:proline-tRNA ligase activity"/>
    <property type="evidence" value="ECO:0007669"/>
    <property type="project" value="UniProtKB-UniRule"/>
</dbReference>
<reference evidence="9 10" key="1">
    <citation type="submission" date="2019-08" db="EMBL/GenBank/DDBJ databases">
        <authorList>
            <person name="Vazquez-Campos X."/>
        </authorList>
    </citation>
    <scope>NUCLEOTIDE SEQUENCE [LARGE SCALE GENOMIC DNA]</scope>
    <source>
        <strain evidence="9">LFW-283_2</strain>
    </source>
</reference>
<proteinExistence type="inferred from homology"/>
<dbReference type="Pfam" id="PF00587">
    <property type="entry name" value="tRNA-synt_2b"/>
    <property type="match status" value="1"/>
</dbReference>
<dbReference type="EC" id="6.1.1.15" evidence="7"/>
<dbReference type="InterPro" id="IPR004154">
    <property type="entry name" value="Anticodon-bd"/>
</dbReference>
<dbReference type="InterPro" id="IPR036621">
    <property type="entry name" value="Anticodon-bd_dom_sf"/>
</dbReference>
<dbReference type="PANTHER" id="PTHR43382">
    <property type="entry name" value="PROLYL-TRNA SYNTHETASE"/>
    <property type="match status" value="1"/>
</dbReference>
<comment type="caution">
    <text evidence="9">The sequence shown here is derived from an EMBL/GenBank/DDBJ whole genome shotgun (WGS) entry which is preliminary data.</text>
</comment>
<comment type="similarity">
    <text evidence="7">Belongs to the class-II aminoacyl-tRNA synthetase family. ProS type 3 subfamily.</text>
</comment>
<dbReference type="InterPro" id="IPR004499">
    <property type="entry name" value="Pro-tRNA-ligase_IIa_arc-type"/>
</dbReference>
<comment type="catalytic activity">
    <reaction evidence="6 7">
        <text>tRNA(Pro) + L-proline + ATP = L-prolyl-tRNA(Pro) + AMP + diphosphate</text>
        <dbReference type="Rhea" id="RHEA:14305"/>
        <dbReference type="Rhea" id="RHEA-COMP:9700"/>
        <dbReference type="Rhea" id="RHEA-COMP:9702"/>
        <dbReference type="ChEBI" id="CHEBI:30616"/>
        <dbReference type="ChEBI" id="CHEBI:33019"/>
        <dbReference type="ChEBI" id="CHEBI:60039"/>
        <dbReference type="ChEBI" id="CHEBI:78442"/>
        <dbReference type="ChEBI" id="CHEBI:78532"/>
        <dbReference type="ChEBI" id="CHEBI:456215"/>
        <dbReference type="EC" id="6.1.1.15"/>
    </reaction>
</comment>
<dbReference type="GO" id="GO:0005524">
    <property type="term" value="F:ATP binding"/>
    <property type="evidence" value="ECO:0007669"/>
    <property type="project" value="UniProtKB-UniRule"/>
</dbReference>
<keyword evidence="7" id="KW-0963">Cytoplasm</keyword>
<evidence type="ECO:0000256" key="2">
    <source>
        <dbReference type="ARBA" id="ARBA00022741"/>
    </source>
</evidence>
<dbReference type="Gene3D" id="3.30.110.30">
    <property type="entry name" value="C-terminal domain of ProRS"/>
    <property type="match status" value="1"/>
</dbReference>
<dbReference type="HAMAP" id="MF_01571">
    <property type="entry name" value="Pro_tRNA_synth_type3"/>
    <property type="match status" value="1"/>
</dbReference>
<dbReference type="InterPro" id="IPR002316">
    <property type="entry name" value="Pro-tRNA-ligase_IIa"/>
</dbReference>
<keyword evidence="3 7" id="KW-0067">ATP-binding</keyword>
<keyword evidence="2 7" id="KW-0547">Nucleotide-binding</keyword>
<dbReference type="InterPro" id="IPR017449">
    <property type="entry name" value="Pro-tRNA_synth_II"/>
</dbReference>
<dbReference type="SUPFAM" id="SSF52954">
    <property type="entry name" value="Class II aaRS ABD-related"/>
    <property type="match status" value="1"/>
</dbReference>
<dbReference type="GO" id="GO:0005737">
    <property type="term" value="C:cytoplasm"/>
    <property type="evidence" value="ECO:0007669"/>
    <property type="project" value="UniProtKB-SubCell"/>
</dbReference>
<dbReference type="AlphaFoldDB" id="A0A5E4LS60"/>
<organism evidence="9 10">
    <name type="scientific">Candidatus Bilamarchaeum dharawalense</name>
    <dbReference type="NCBI Taxonomy" id="2885759"/>
    <lineage>
        <taxon>Archaea</taxon>
        <taxon>Candidatus Micrarchaeota</taxon>
        <taxon>Candidatus Micrarchaeia</taxon>
        <taxon>Candidatus Anstonellales</taxon>
        <taxon>Candidatus Bilamarchaeaceae</taxon>
        <taxon>Candidatus Bilamarchaeum</taxon>
    </lineage>
</organism>
<evidence type="ECO:0000256" key="6">
    <source>
        <dbReference type="ARBA" id="ARBA00047671"/>
    </source>
</evidence>
<dbReference type="PRINTS" id="PR01046">
    <property type="entry name" value="TRNASYNTHPRO"/>
</dbReference>
<protein>
    <recommendedName>
        <fullName evidence="7">Proline--tRNA ligase</fullName>
        <ecNumber evidence="7">6.1.1.15</ecNumber>
    </recommendedName>
    <alternativeName>
        <fullName evidence="7">Prolyl-tRNA synthetase</fullName>
        <shortName evidence="7">ProRS</shortName>
    </alternativeName>
</protein>
<dbReference type="Gene3D" id="3.30.930.10">
    <property type="entry name" value="Bira Bifunctional Protein, Domain 2"/>
    <property type="match status" value="1"/>
</dbReference>
<keyword evidence="1 7" id="KW-0436">Ligase</keyword>
<comment type="subunit">
    <text evidence="7">Homodimer.</text>
</comment>
<dbReference type="PANTHER" id="PTHR43382:SF2">
    <property type="entry name" value="BIFUNCTIONAL GLUTAMATE_PROLINE--TRNA LIGASE"/>
    <property type="match status" value="1"/>
</dbReference>
<keyword evidence="4 7" id="KW-0648">Protein biosynthesis</keyword>
<evidence type="ECO:0000259" key="8">
    <source>
        <dbReference type="PROSITE" id="PS50862"/>
    </source>
</evidence>
<dbReference type="GO" id="GO:0006433">
    <property type="term" value="P:prolyl-tRNA aminoacylation"/>
    <property type="evidence" value="ECO:0007669"/>
    <property type="project" value="UniProtKB-UniRule"/>
</dbReference>
<accession>A0A5E4LS60</accession>
<sequence length="479" mass="54753">MKIPKSNFSEWYNTITKEAQLCDLRYGIKGFVVFMPWAVMTMNRMYSMYEFALEGRNHVPAWFPALIPESYFTRESDHVKGFIPEVFWVTEAGGNKTEEKYAMRPTSETAMYTMYALWIHGKTDLPLKLYQRCQVWRHETKATKPFIRSREFHWIEAHNCFATREEAMAQVREDMEMAEEIIHGQFGVPFLFFKRPQWDKFAGAEDTFAADTLMPDGRALQLPSTHMLGQNFSKAFGIKYTDENGKDEHVWQTCYGPCISRIYAAIIATHGDDKGLVLPVRLAPVQVVIVPIVKDETKAKVLEKCEEVKKMIECCFVVKIDNSEKTPGFKFNEWEMKGVPIRIEIGMRDVDSGSVVIVRRDNGQKTSVKLDVLEESLHKIAESLDNDIRAKADKFFSDKLSFAYEMEELGKKLEAGHGFVRIPFCSDELTSESCAGIVKDKCQANVRGSLFGSDGKPEHKKCIACGAPATIYLYAARQY</sequence>
<dbReference type="Proteomes" id="UP000789941">
    <property type="component" value="Unassembled WGS sequence"/>
</dbReference>
<dbReference type="InterPro" id="IPR006195">
    <property type="entry name" value="aa-tRNA-synth_II"/>
</dbReference>
<dbReference type="InterPro" id="IPR045864">
    <property type="entry name" value="aa-tRNA-synth_II/BPL/LPL"/>
</dbReference>
<dbReference type="SMART" id="SM00946">
    <property type="entry name" value="ProRS-C_1"/>
    <property type="match status" value="1"/>
</dbReference>
<evidence type="ECO:0000313" key="9">
    <source>
        <dbReference type="EMBL" id="VVC04770.1"/>
    </source>
</evidence>
<feature type="domain" description="Aminoacyl-transfer RNA synthetases class-II family profile" evidence="8">
    <location>
        <begin position="51"/>
        <end position="279"/>
    </location>
</feature>
<evidence type="ECO:0000256" key="3">
    <source>
        <dbReference type="ARBA" id="ARBA00022840"/>
    </source>
</evidence>
<dbReference type="NCBIfam" id="TIGR00408">
    <property type="entry name" value="proS_fam_I"/>
    <property type="match status" value="1"/>
</dbReference>
<dbReference type="EMBL" id="CABMJJ010000011">
    <property type="protein sequence ID" value="VVC04770.1"/>
    <property type="molecule type" value="Genomic_DNA"/>
</dbReference>
<dbReference type="Pfam" id="PF03129">
    <property type="entry name" value="HGTP_anticodon"/>
    <property type="match status" value="1"/>
</dbReference>
<comment type="function">
    <text evidence="7">Catalyzes the attachment of proline to tRNA(Pro) in a two-step reaction: proline is first activated by ATP to form Pro-AMP and then transferred to the acceptor end of tRNA(Pro).</text>
</comment>
<evidence type="ECO:0000256" key="1">
    <source>
        <dbReference type="ARBA" id="ARBA00022598"/>
    </source>
</evidence>
<dbReference type="PROSITE" id="PS50862">
    <property type="entry name" value="AA_TRNA_LIGASE_II"/>
    <property type="match status" value="1"/>
</dbReference>
<dbReference type="GO" id="GO:0017101">
    <property type="term" value="C:aminoacyl-tRNA synthetase multienzyme complex"/>
    <property type="evidence" value="ECO:0007669"/>
    <property type="project" value="TreeGrafter"/>
</dbReference>
<comment type="subcellular location">
    <subcellularLocation>
        <location evidence="7">Cytoplasm</location>
    </subcellularLocation>
</comment>